<dbReference type="SMART" id="SM00028">
    <property type="entry name" value="TPR"/>
    <property type="match status" value="2"/>
</dbReference>
<dbReference type="EMBL" id="JADCLJ010000022">
    <property type="protein sequence ID" value="MBE4909556.1"/>
    <property type="molecule type" value="Genomic_DNA"/>
</dbReference>
<sequence>MDNTIQKITEIKQLRDNGFGEQARVEIIKLVNEYTTVAVVQVECAFIHDSLGYEHEAIPYYEKALELGIEGPLRVEAYLGLGSSLRCIGSYQKAAEIFEKAIEEFPNHRGLQIFYSMTQYNLGNHGRAMDILLTNLIETTNNQDILDYKRAISFYINNLDEVYN</sequence>
<dbReference type="Pfam" id="PF12688">
    <property type="entry name" value="TPR_5"/>
    <property type="match status" value="1"/>
</dbReference>
<proteinExistence type="predicted"/>
<dbReference type="Gene3D" id="1.25.40.10">
    <property type="entry name" value="Tetratricopeptide repeat domain"/>
    <property type="match status" value="1"/>
</dbReference>
<evidence type="ECO:0000313" key="4">
    <source>
        <dbReference type="Proteomes" id="UP001516662"/>
    </source>
</evidence>
<dbReference type="InterPro" id="IPR041656">
    <property type="entry name" value="TPR_5"/>
</dbReference>
<dbReference type="RefSeq" id="WP_193538297.1">
    <property type="nucleotide sequence ID" value="NZ_JADCLJ010000022.1"/>
</dbReference>
<protein>
    <submittedName>
        <fullName evidence="3">Tetratricopeptide repeat protein</fullName>
    </submittedName>
</protein>
<dbReference type="SUPFAM" id="SSF48452">
    <property type="entry name" value="TPR-like"/>
    <property type="match status" value="1"/>
</dbReference>
<feature type="domain" description="Tetratrico peptide repeat group 5" evidence="2">
    <location>
        <begin position="40"/>
        <end position="158"/>
    </location>
</feature>
<accession>A0ABR9QMC5</accession>
<dbReference type="InterPro" id="IPR011990">
    <property type="entry name" value="TPR-like_helical_dom_sf"/>
</dbReference>
<organism evidence="3 4">
    <name type="scientific">Litchfieldia luteola</name>
    <dbReference type="NCBI Taxonomy" id="682179"/>
    <lineage>
        <taxon>Bacteria</taxon>
        <taxon>Bacillati</taxon>
        <taxon>Bacillota</taxon>
        <taxon>Bacilli</taxon>
        <taxon>Bacillales</taxon>
        <taxon>Bacillaceae</taxon>
        <taxon>Litchfieldia</taxon>
    </lineage>
</organism>
<reference evidence="3 4" key="1">
    <citation type="submission" date="2020-10" db="EMBL/GenBank/DDBJ databases">
        <title>Bacillus sp. HD4P25, an endophyte from a halophyte.</title>
        <authorList>
            <person name="Sun J.-Q."/>
        </authorList>
    </citation>
    <scope>NUCLEOTIDE SEQUENCE [LARGE SCALE GENOMIC DNA]</scope>
    <source>
        <strain evidence="3 4">YIM 93174</strain>
    </source>
</reference>
<dbReference type="PROSITE" id="PS50293">
    <property type="entry name" value="TPR_REGION"/>
    <property type="match status" value="1"/>
</dbReference>
<dbReference type="PROSITE" id="PS50005">
    <property type="entry name" value="TPR"/>
    <property type="match status" value="1"/>
</dbReference>
<gene>
    <name evidence="3" type="ORF">IMZ08_16005</name>
</gene>
<name>A0ABR9QMC5_9BACI</name>
<keyword evidence="1" id="KW-0802">TPR repeat</keyword>
<evidence type="ECO:0000313" key="3">
    <source>
        <dbReference type="EMBL" id="MBE4909556.1"/>
    </source>
</evidence>
<feature type="repeat" description="TPR" evidence="1">
    <location>
        <begin position="75"/>
        <end position="108"/>
    </location>
</feature>
<dbReference type="Proteomes" id="UP001516662">
    <property type="component" value="Unassembled WGS sequence"/>
</dbReference>
<keyword evidence="4" id="KW-1185">Reference proteome</keyword>
<evidence type="ECO:0000259" key="2">
    <source>
        <dbReference type="Pfam" id="PF12688"/>
    </source>
</evidence>
<dbReference type="InterPro" id="IPR019734">
    <property type="entry name" value="TPR_rpt"/>
</dbReference>
<comment type="caution">
    <text evidence="3">The sequence shown here is derived from an EMBL/GenBank/DDBJ whole genome shotgun (WGS) entry which is preliminary data.</text>
</comment>
<evidence type="ECO:0000256" key="1">
    <source>
        <dbReference type="PROSITE-ProRule" id="PRU00339"/>
    </source>
</evidence>